<comment type="caution">
    <text evidence="5">The sequence shown here is derived from an EMBL/GenBank/DDBJ whole genome shotgun (WGS) entry which is preliminary data.</text>
</comment>
<dbReference type="PANTHER" id="PTHR43130:SF3">
    <property type="entry name" value="HTH-TYPE TRANSCRIPTIONAL REGULATOR RV1931C"/>
    <property type="match status" value="1"/>
</dbReference>
<name>A0ABR6ZNC0_9BURK</name>
<dbReference type="InterPro" id="IPR002818">
    <property type="entry name" value="DJ-1/PfpI"/>
</dbReference>
<proteinExistence type="predicted"/>
<dbReference type="Proteomes" id="UP000650424">
    <property type="component" value="Unassembled WGS sequence"/>
</dbReference>
<keyword evidence="2" id="KW-0238">DNA-binding</keyword>
<dbReference type="RefSeq" id="WP_186946534.1">
    <property type="nucleotide sequence ID" value="NZ_JACOGF010000003.1"/>
</dbReference>
<dbReference type="CDD" id="cd03136">
    <property type="entry name" value="GATase1_AraC_ArgR_like"/>
    <property type="match status" value="1"/>
</dbReference>
<accession>A0ABR6ZNC0</accession>
<organism evidence="5 6">
    <name type="scientific">Undibacterium hunanense</name>
    <dbReference type="NCBI Taxonomy" id="2762292"/>
    <lineage>
        <taxon>Bacteria</taxon>
        <taxon>Pseudomonadati</taxon>
        <taxon>Pseudomonadota</taxon>
        <taxon>Betaproteobacteria</taxon>
        <taxon>Burkholderiales</taxon>
        <taxon>Oxalobacteraceae</taxon>
        <taxon>Undibacterium</taxon>
    </lineage>
</organism>
<dbReference type="Pfam" id="PF12833">
    <property type="entry name" value="HTH_18"/>
    <property type="match status" value="1"/>
</dbReference>
<dbReference type="InterPro" id="IPR052158">
    <property type="entry name" value="INH-QAR"/>
</dbReference>
<dbReference type="InterPro" id="IPR029062">
    <property type="entry name" value="Class_I_gatase-like"/>
</dbReference>
<dbReference type="SUPFAM" id="SSF46689">
    <property type="entry name" value="Homeodomain-like"/>
    <property type="match status" value="1"/>
</dbReference>
<dbReference type="EMBL" id="JACOGF010000003">
    <property type="protein sequence ID" value="MBC3917304.1"/>
    <property type="molecule type" value="Genomic_DNA"/>
</dbReference>
<reference evidence="5 6" key="1">
    <citation type="submission" date="2020-08" db="EMBL/GenBank/DDBJ databases">
        <title>Novel species isolated from subtropical streams in China.</title>
        <authorList>
            <person name="Lu H."/>
        </authorList>
    </citation>
    <scope>NUCLEOTIDE SEQUENCE [LARGE SCALE GENOMIC DNA]</scope>
    <source>
        <strain evidence="5 6">CY18W</strain>
    </source>
</reference>
<evidence type="ECO:0000256" key="1">
    <source>
        <dbReference type="ARBA" id="ARBA00023015"/>
    </source>
</evidence>
<dbReference type="PROSITE" id="PS00041">
    <property type="entry name" value="HTH_ARAC_FAMILY_1"/>
    <property type="match status" value="1"/>
</dbReference>
<keyword evidence="3" id="KW-0804">Transcription</keyword>
<protein>
    <submittedName>
        <fullName evidence="5">Helix-turn-helix domain-containing protein</fullName>
    </submittedName>
</protein>
<dbReference type="Gene3D" id="1.10.10.60">
    <property type="entry name" value="Homeodomain-like"/>
    <property type="match status" value="1"/>
</dbReference>
<dbReference type="Gene3D" id="3.40.50.880">
    <property type="match status" value="1"/>
</dbReference>
<dbReference type="PANTHER" id="PTHR43130">
    <property type="entry name" value="ARAC-FAMILY TRANSCRIPTIONAL REGULATOR"/>
    <property type="match status" value="1"/>
</dbReference>
<evidence type="ECO:0000256" key="3">
    <source>
        <dbReference type="ARBA" id="ARBA00023163"/>
    </source>
</evidence>
<sequence length="333" mass="37058">MHTETLVADIRILLLPLPEFAMLPFGGFLDKLRFTADEADYSRQRHCTWQILGLEPGHVESSSGIAVQTQVTPAEIGYQDFDYLVIFGGRSAKVTQALAPHYKNMLRRAAGHGVTLVCIDNACFLLAACGLLAGHKVALHWRHETEFRAAFPRIEVMSDQMYCFDGNRISCAGGTAAIDLAVEMLTRACGRTRALKGLADMLVDEARSSAHQLRSLDNEVNTGRHVSRAIALMRTLLGSSKTADELASMVGISRRQLDRLFLASHAMTAKNYWNEVRLQHVQWRLLNSDHSLTTIADEAGISDVSYLSKIFRKRFGKPPAEFRKTISHHIVNP</sequence>
<evidence type="ECO:0000313" key="6">
    <source>
        <dbReference type="Proteomes" id="UP000650424"/>
    </source>
</evidence>
<dbReference type="InterPro" id="IPR018062">
    <property type="entry name" value="HTH_AraC-typ_CS"/>
</dbReference>
<evidence type="ECO:0000256" key="2">
    <source>
        <dbReference type="ARBA" id="ARBA00023125"/>
    </source>
</evidence>
<dbReference type="InterPro" id="IPR018060">
    <property type="entry name" value="HTH_AraC"/>
</dbReference>
<evidence type="ECO:0000259" key="4">
    <source>
        <dbReference type="PROSITE" id="PS01124"/>
    </source>
</evidence>
<keyword evidence="6" id="KW-1185">Reference proteome</keyword>
<feature type="domain" description="HTH araC/xylS-type" evidence="4">
    <location>
        <begin position="227"/>
        <end position="325"/>
    </location>
</feature>
<dbReference type="SMART" id="SM00342">
    <property type="entry name" value="HTH_ARAC"/>
    <property type="match status" value="1"/>
</dbReference>
<evidence type="ECO:0000313" key="5">
    <source>
        <dbReference type="EMBL" id="MBC3917304.1"/>
    </source>
</evidence>
<dbReference type="InterPro" id="IPR009057">
    <property type="entry name" value="Homeodomain-like_sf"/>
</dbReference>
<dbReference type="PROSITE" id="PS01124">
    <property type="entry name" value="HTH_ARAC_FAMILY_2"/>
    <property type="match status" value="1"/>
</dbReference>
<gene>
    <name evidence="5" type="ORF">H8L32_07445</name>
</gene>
<dbReference type="SUPFAM" id="SSF52317">
    <property type="entry name" value="Class I glutamine amidotransferase-like"/>
    <property type="match status" value="1"/>
</dbReference>
<dbReference type="Pfam" id="PF01965">
    <property type="entry name" value="DJ-1_PfpI"/>
    <property type="match status" value="1"/>
</dbReference>
<keyword evidence="1" id="KW-0805">Transcription regulation</keyword>